<evidence type="ECO:0000256" key="2">
    <source>
        <dbReference type="ARBA" id="ARBA00022490"/>
    </source>
</evidence>
<evidence type="ECO:0000313" key="10">
    <source>
        <dbReference type="Proteomes" id="UP001516400"/>
    </source>
</evidence>
<dbReference type="SUPFAM" id="SSF48371">
    <property type="entry name" value="ARM repeat"/>
    <property type="match status" value="3"/>
</dbReference>
<dbReference type="Pfam" id="PF23702">
    <property type="entry name" value="ARM_ECM29"/>
    <property type="match status" value="1"/>
</dbReference>
<evidence type="ECO:0000256" key="4">
    <source>
        <dbReference type="ARBA" id="ARBA00022942"/>
    </source>
</evidence>
<dbReference type="InterPro" id="IPR055443">
    <property type="entry name" value="HEAT_ECM29"/>
</dbReference>
<dbReference type="GO" id="GO:0005737">
    <property type="term" value="C:cytoplasm"/>
    <property type="evidence" value="ECO:0007669"/>
    <property type="project" value="UniProtKB-SubCell"/>
</dbReference>
<sequence length="1824" mass="204167">MGTSAEELMLLERVFLRLGSTETDEQLESVLGKFLTPVLLKLSSPDEKVRKKVMELLIHINKRIKTRPMVQLPVEALLNQYHDPSATSFVINFTIIYIKSGFPRLPVGKQVELVPKVLNALKDKPITHIDSLLLLLLPLLGKVEVPKDPKKIPSVFGLDEKPELSKHLLGLLLDVLLLPYGALGPQSDSEPGNNTTLSVPPGMSEYSFKRVTTSNPMKADELEEVKLGVVKFLSHGIFKNEDILLHLIVASSDTRFSIANLSETELRKIVGTVDWSSSIVCLPIYMLFIGTQAKNIRPDQKKSPVSTRIRLKLLQYLCRAKDGGLVFPMCIQIIFDSLYGTNSNARLKSLALNFTNNVIRSGDKEALNKLASVLLGGLQKYTSEGEEAQKGQAYILIGLLAQRYPEMVYHNFTLLETFIHNIENAAPDLKLQIREGFLSLILAYKYDIIPNEADKNGRLNLIFALIKNRSTSEDMIVRFIIVRVSATIFPPNHVASKLLLLQATGDVKDEVSSEAFKSLYGTARKMDINLSKPCDKFNKVTLPSFVEIMKYVEHENKNQEKSKKFSSGSHILPYPVEVFKEVLAYIRLCLIQDVNVPLVREIMKHPCEETPLIAEYLQKSFMEPSKSESKAFLHYLKLCRQLLIANAAIEPLSCLVEALGCLPLYSSVLSEDMNWVRDQLLSSTKEEVREYGAVLYGILLANSEDKQFNENVQYLIKQVESKTLETQHGALLAIGNCLQSRILNKTSENMSRPLLLNAVQVLNGALKNQSILLSGAACISLGLITSCIPLPLENGKVRKGSPDPKRPATENSTKADVMQNLLNILSNQKISAKLKEKAAKSLGLLCVGERFPHTKDILEGLLDTAKETKDVEVHFTIGESLVMCIQGVYSPEARNKWAIKVVDYKPDENDTAPDENLDWLLEELLKLIQNSHPNSRQASSIWLLAIVKNCGGREPITKRLEILQNAFMGLLAESNEIVQDVAAKGLCVFYDTYKSEELLSALVRQLTTGARQVQQVSSDTKLFEEGQLGTAPTGGNLTTYKELCSLASDLNKPDLIYQFMHLANHNTIWNSKRGAAFGFSSIAEKCGEDLKNYLPDIVPKLYRYQYDPSPNIQNSMHNIWRVLVAEPQKVVEQYFHEILKDILENLNSGQYRVRQSCCLALQDFLKGSGNKSVHDAVDYMDELWSKLFRVMDDHHEATRAAATNTGRVLSKLCVHACEESQGKAGVKMVEAILPPLLNTGIISNVPEIRLISLQAISQLVSSSGKQVKPFLPTIIPALLRAAGELEPAKFSYLSTRLGGSQVQEVVDDARASFAKSHFTTETVSKSLQYADASILEELIPKVIELMKQSVGLGTRVACTHCITLLVVQMGQELQPFSSKLLSVLTNGLLDRNAAIRKHYATTIGYVVSTAKESSLEKLFAKLRLWYFEREDISVKSSLAYTIQSIGVHNQDILKNYSDSLLPLIFFAMHAEKNPDSTSTLEVWEEIWSDNTPGTEAGIRQNIENICDIIKNALESPSWTIKAQAANTISTVAAKLGSSMDMKHQVALITILLNGLGGRTWNGKDKLLKALANICMNCKDSLKNASEINQNEIVESLLKECRKEEILYKTESLKCMGDILSSLEIDKFEEVYNIVYSILLEEMDSKDRDEDSSSMEEAAKNRENNLQLKSRAYETLGKSWISTTKETQKKYSELFVEHCANYLPKITRNIQVSVLEALYNFVENLKILSEAKLSEIEEKSLEKIVDNIVISLQYSLAISKYTRLRKESLNVVTSLLRKLQANNQTREFEKIEQMLTSLMPTLQEDTSPEIKSRIKDIKNLIDKSD</sequence>
<dbReference type="GO" id="GO:0000502">
    <property type="term" value="C:proteasome complex"/>
    <property type="evidence" value="ECO:0007669"/>
    <property type="project" value="UniProtKB-KW"/>
</dbReference>
<comment type="caution">
    <text evidence="9">The sequence shown here is derived from an EMBL/GenBank/DDBJ whole genome shotgun (WGS) entry which is preliminary data.</text>
</comment>
<keyword evidence="10" id="KW-1185">Reference proteome</keyword>
<gene>
    <name evidence="9" type="ORF">HHI36_008307</name>
</gene>
<evidence type="ECO:0000259" key="6">
    <source>
        <dbReference type="Pfam" id="PF23702"/>
    </source>
</evidence>
<dbReference type="InterPro" id="IPR057978">
    <property type="entry name" value="TPR_DAAF5"/>
</dbReference>
<feature type="domain" description="Dynein axonemal assembly factor 5 TPR repeats" evidence="8">
    <location>
        <begin position="1081"/>
        <end position="1179"/>
    </location>
</feature>
<evidence type="ECO:0000256" key="1">
    <source>
        <dbReference type="ARBA" id="ARBA00004496"/>
    </source>
</evidence>
<organism evidence="9 10">
    <name type="scientific">Cryptolaemus montrouzieri</name>
    <dbReference type="NCBI Taxonomy" id="559131"/>
    <lineage>
        <taxon>Eukaryota</taxon>
        <taxon>Metazoa</taxon>
        <taxon>Ecdysozoa</taxon>
        <taxon>Arthropoda</taxon>
        <taxon>Hexapoda</taxon>
        <taxon>Insecta</taxon>
        <taxon>Pterygota</taxon>
        <taxon>Neoptera</taxon>
        <taxon>Endopterygota</taxon>
        <taxon>Coleoptera</taxon>
        <taxon>Polyphaga</taxon>
        <taxon>Cucujiformia</taxon>
        <taxon>Coccinelloidea</taxon>
        <taxon>Coccinellidae</taxon>
        <taxon>Scymninae</taxon>
        <taxon>Scymnini</taxon>
        <taxon>Cryptolaemus</taxon>
    </lineage>
</organism>
<accession>A0ABD2MS61</accession>
<dbReference type="Pfam" id="PF25757">
    <property type="entry name" value="TPR_DNAAF5"/>
    <property type="match status" value="1"/>
</dbReference>
<dbReference type="PANTHER" id="PTHR23346">
    <property type="entry name" value="TRANSLATIONAL ACTIVATOR GCN1-RELATED"/>
    <property type="match status" value="1"/>
</dbReference>
<dbReference type="Proteomes" id="UP001516400">
    <property type="component" value="Unassembled WGS sequence"/>
</dbReference>
<evidence type="ECO:0000259" key="7">
    <source>
        <dbReference type="Pfam" id="PF24492"/>
    </source>
</evidence>
<evidence type="ECO:0000259" key="5">
    <source>
        <dbReference type="Pfam" id="PF13001"/>
    </source>
</evidence>
<evidence type="ECO:0000313" key="9">
    <source>
        <dbReference type="EMBL" id="KAL3269226.1"/>
    </source>
</evidence>
<reference evidence="9 10" key="1">
    <citation type="journal article" date="2021" name="BMC Biol.">
        <title>Horizontally acquired antibacterial genes associated with adaptive radiation of ladybird beetles.</title>
        <authorList>
            <person name="Li H.S."/>
            <person name="Tang X.F."/>
            <person name="Huang Y.H."/>
            <person name="Xu Z.Y."/>
            <person name="Chen M.L."/>
            <person name="Du X.Y."/>
            <person name="Qiu B.Y."/>
            <person name="Chen P.T."/>
            <person name="Zhang W."/>
            <person name="Slipinski A."/>
            <person name="Escalona H.E."/>
            <person name="Waterhouse R.M."/>
            <person name="Zwick A."/>
            <person name="Pang H."/>
        </authorList>
    </citation>
    <scope>NUCLEOTIDE SEQUENCE [LARGE SCALE GENOMIC DNA]</scope>
    <source>
        <strain evidence="9">SYSU2018</strain>
    </source>
</reference>
<feature type="domain" description="Proteasome component Ecm29 N-terminal" evidence="5">
    <location>
        <begin position="11"/>
        <end position="503"/>
    </location>
</feature>
<dbReference type="Pfam" id="PF13001">
    <property type="entry name" value="ECM29_N"/>
    <property type="match status" value="1"/>
</dbReference>
<dbReference type="InterPro" id="IPR024372">
    <property type="entry name" value="Ecm29_N"/>
</dbReference>
<evidence type="ECO:0008006" key="11">
    <source>
        <dbReference type="Google" id="ProtNLM"/>
    </source>
</evidence>
<evidence type="ECO:0000256" key="3">
    <source>
        <dbReference type="ARBA" id="ARBA00022737"/>
    </source>
</evidence>
<dbReference type="PANTHER" id="PTHR23346:SF19">
    <property type="entry name" value="PROTEASOME ADAPTER AND SCAFFOLD PROTEIN ECM29"/>
    <property type="match status" value="1"/>
</dbReference>
<dbReference type="InterPro" id="IPR016024">
    <property type="entry name" value="ARM-type_fold"/>
</dbReference>
<dbReference type="Gene3D" id="1.25.10.10">
    <property type="entry name" value="Leucine-rich Repeat Variant"/>
    <property type="match status" value="3"/>
</dbReference>
<proteinExistence type="predicted"/>
<protein>
    <recommendedName>
        <fullName evidence="11">Proteasome-associated protein ECM29 homolog</fullName>
    </recommendedName>
</protein>
<dbReference type="EMBL" id="JABFTP020000021">
    <property type="protein sequence ID" value="KAL3269226.1"/>
    <property type="molecule type" value="Genomic_DNA"/>
</dbReference>
<comment type="subcellular location">
    <subcellularLocation>
        <location evidence="1">Cytoplasm</location>
    </subcellularLocation>
</comment>
<keyword evidence="2" id="KW-0963">Cytoplasm</keyword>
<dbReference type="InterPro" id="IPR055444">
    <property type="entry name" value="ARM_ECM29"/>
</dbReference>
<keyword evidence="4" id="KW-0647">Proteasome</keyword>
<evidence type="ECO:0000259" key="8">
    <source>
        <dbReference type="Pfam" id="PF25757"/>
    </source>
</evidence>
<feature type="domain" description="Proteasome adapter and scaffold protein ECM29 HEAT-repeat" evidence="7">
    <location>
        <begin position="1268"/>
        <end position="1427"/>
    </location>
</feature>
<feature type="domain" description="ECM29 ARM-like repeats" evidence="6">
    <location>
        <begin position="602"/>
        <end position="784"/>
    </location>
</feature>
<dbReference type="InterPro" id="IPR011989">
    <property type="entry name" value="ARM-like"/>
</dbReference>
<dbReference type="Pfam" id="PF23731">
    <property type="entry name" value="ARM_ECM29_C"/>
    <property type="match status" value="1"/>
</dbReference>
<name>A0ABD2MS61_9CUCU</name>
<keyword evidence="3" id="KW-0677">Repeat</keyword>
<dbReference type="Pfam" id="PF24492">
    <property type="entry name" value="HEAT_ECM29"/>
    <property type="match status" value="1"/>
</dbReference>